<feature type="modified residue" description="4-aspartylphosphate" evidence="7">
    <location>
        <position position="578"/>
    </location>
</feature>
<evidence type="ECO:0000256" key="8">
    <source>
        <dbReference type="PROSITE-ProRule" id="PRU00244"/>
    </source>
</evidence>
<evidence type="ECO:0000256" key="6">
    <source>
        <dbReference type="ARBA" id="ARBA00022777"/>
    </source>
</evidence>
<dbReference type="Gene3D" id="1.10.287.130">
    <property type="match status" value="1"/>
</dbReference>
<dbReference type="InterPro" id="IPR001789">
    <property type="entry name" value="Sig_transdc_resp-reg_receiver"/>
</dbReference>
<dbReference type="SMART" id="SM00387">
    <property type="entry name" value="HATPase_c"/>
    <property type="match status" value="1"/>
</dbReference>
<evidence type="ECO:0000256" key="2">
    <source>
        <dbReference type="ARBA" id="ARBA00004429"/>
    </source>
</evidence>
<dbReference type="Pfam" id="PF02518">
    <property type="entry name" value="HATPase_c"/>
    <property type="match status" value="1"/>
</dbReference>
<dbReference type="InterPro" id="IPR005467">
    <property type="entry name" value="His_kinase_dom"/>
</dbReference>
<feature type="transmembrane region" description="Helical" evidence="8">
    <location>
        <begin position="72"/>
        <end position="95"/>
    </location>
</feature>
<feature type="domain" description="MHYT" evidence="11">
    <location>
        <begin position="6"/>
        <end position="199"/>
    </location>
</feature>
<dbReference type="Pfam" id="PF00512">
    <property type="entry name" value="HisKA"/>
    <property type="match status" value="1"/>
</dbReference>
<dbReference type="EC" id="2.7.13.3" evidence="3"/>
<comment type="caution">
    <text evidence="12">The sequence shown here is derived from an EMBL/GenBank/DDBJ whole genome shotgun (WGS) entry which is preliminary data.</text>
</comment>
<dbReference type="PROSITE" id="PS50110">
    <property type="entry name" value="RESPONSE_REGULATORY"/>
    <property type="match status" value="1"/>
</dbReference>
<evidence type="ECO:0000259" key="9">
    <source>
        <dbReference type="PROSITE" id="PS50109"/>
    </source>
</evidence>
<dbReference type="SUPFAM" id="SSF52172">
    <property type="entry name" value="CheY-like"/>
    <property type="match status" value="1"/>
</dbReference>
<keyword evidence="5" id="KW-0808">Transferase</keyword>
<reference evidence="12 13" key="1">
    <citation type="submission" date="2020-08" db="EMBL/GenBank/DDBJ databases">
        <title>The Agave Microbiome: Exploring the role of microbial communities in plant adaptations to desert environments.</title>
        <authorList>
            <person name="Partida-Martinez L.P."/>
        </authorList>
    </citation>
    <scope>NUCLEOTIDE SEQUENCE [LARGE SCALE GENOMIC DNA]</scope>
    <source>
        <strain evidence="12 13">AT3.2</strain>
    </source>
</reference>
<evidence type="ECO:0000256" key="4">
    <source>
        <dbReference type="ARBA" id="ARBA00022553"/>
    </source>
</evidence>
<dbReference type="InterPro" id="IPR036890">
    <property type="entry name" value="HATPase_C_sf"/>
</dbReference>
<feature type="transmembrane region" description="Helical" evidence="8">
    <location>
        <begin position="107"/>
        <end position="125"/>
    </location>
</feature>
<keyword evidence="8" id="KW-0812">Transmembrane</keyword>
<dbReference type="InterPro" id="IPR036097">
    <property type="entry name" value="HisK_dim/P_sf"/>
</dbReference>
<keyword evidence="13" id="KW-1185">Reference proteome</keyword>
<dbReference type="Gene3D" id="3.40.50.2300">
    <property type="match status" value="1"/>
</dbReference>
<evidence type="ECO:0000259" key="11">
    <source>
        <dbReference type="PROSITE" id="PS50924"/>
    </source>
</evidence>
<evidence type="ECO:0000256" key="5">
    <source>
        <dbReference type="ARBA" id="ARBA00022679"/>
    </source>
</evidence>
<accession>A0A7W9WY79</accession>
<gene>
    <name evidence="12" type="ORF">HD842_001122</name>
</gene>
<evidence type="ECO:0000256" key="7">
    <source>
        <dbReference type="PROSITE-ProRule" id="PRU00169"/>
    </source>
</evidence>
<keyword evidence="6 12" id="KW-0418">Kinase</keyword>
<feature type="transmembrane region" description="Helical" evidence="8">
    <location>
        <begin position="137"/>
        <end position="160"/>
    </location>
</feature>
<comment type="subcellular location">
    <subcellularLocation>
        <location evidence="2">Cell inner membrane</location>
        <topology evidence="2">Multi-pass membrane protein</topology>
    </subcellularLocation>
</comment>
<dbReference type="PROSITE" id="PS50109">
    <property type="entry name" value="HIS_KIN"/>
    <property type="match status" value="1"/>
</dbReference>
<dbReference type="PRINTS" id="PR00344">
    <property type="entry name" value="BCTRLSENSOR"/>
</dbReference>
<dbReference type="PANTHER" id="PTHR43547:SF2">
    <property type="entry name" value="HYBRID SIGNAL TRANSDUCTION HISTIDINE KINASE C"/>
    <property type="match status" value="1"/>
</dbReference>
<feature type="transmembrane region" description="Helical" evidence="8">
    <location>
        <begin position="41"/>
        <end position="66"/>
    </location>
</feature>
<dbReference type="Proteomes" id="UP000540787">
    <property type="component" value="Unassembled WGS sequence"/>
</dbReference>
<dbReference type="SMART" id="SM00448">
    <property type="entry name" value="REC"/>
    <property type="match status" value="1"/>
</dbReference>
<dbReference type="Pfam" id="PF03707">
    <property type="entry name" value="MHYT"/>
    <property type="match status" value="4"/>
</dbReference>
<dbReference type="InterPro" id="IPR011006">
    <property type="entry name" value="CheY-like_superfamily"/>
</dbReference>
<feature type="domain" description="Response regulatory" evidence="10">
    <location>
        <begin position="529"/>
        <end position="647"/>
    </location>
</feature>
<dbReference type="SUPFAM" id="SSF47384">
    <property type="entry name" value="Homodimeric domain of signal transducing histidine kinase"/>
    <property type="match status" value="1"/>
</dbReference>
<evidence type="ECO:0000256" key="1">
    <source>
        <dbReference type="ARBA" id="ARBA00000085"/>
    </source>
</evidence>
<dbReference type="EMBL" id="JACHBX010000001">
    <property type="protein sequence ID" value="MBB6133011.1"/>
    <property type="molecule type" value="Genomic_DNA"/>
</dbReference>
<keyword evidence="4 7" id="KW-0597">Phosphoprotein</keyword>
<dbReference type="CDD" id="cd16922">
    <property type="entry name" value="HATPase_EvgS-ArcB-TorS-like"/>
    <property type="match status" value="1"/>
</dbReference>
<keyword evidence="8" id="KW-1133">Transmembrane helix</keyword>
<dbReference type="FunFam" id="3.30.565.10:FF:000006">
    <property type="entry name" value="Sensor histidine kinase WalK"/>
    <property type="match status" value="1"/>
</dbReference>
<evidence type="ECO:0000313" key="13">
    <source>
        <dbReference type="Proteomes" id="UP000540787"/>
    </source>
</evidence>
<feature type="transmembrane region" description="Helical" evidence="8">
    <location>
        <begin position="172"/>
        <end position="195"/>
    </location>
</feature>
<keyword evidence="8" id="KW-0472">Membrane</keyword>
<dbReference type="AlphaFoldDB" id="A0A7W9WY79"/>
<comment type="catalytic activity">
    <reaction evidence="1">
        <text>ATP + protein L-histidine = ADP + protein N-phospho-L-histidine.</text>
        <dbReference type="EC" id="2.7.13.3"/>
    </reaction>
</comment>
<feature type="transmembrane region" description="Helical" evidence="8">
    <location>
        <begin position="215"/>
        <end position="237"/>
    </location>
</feature>
<name>A0A7W9WY79_9BURK</name>
<evidence type="ECO:0000259" key="10">
    <source>
        <dbReference type="PROSITE" id="PS50110"/>
    </source>
</evidence>
<dbReference type="PANTHER" id="PTHR43547">
    <property type="entry name" value="TWO-COMPONENT HISTIDINE KINASE"/>
    <property type="match status" value="1"/>
</dbReference>
<dbReference type="RefSeq" id="WP_183552054.1">
    <property type="nucleotide sequence ID" value="NZ_JACHBX010000001.1"/>
</dbReference>
<dbReference type="Gene3D" id="3.30.565.10">
    <property type="entry name" value="Histidine kinase-like ATPase, C-terminal domain"/>
    <property type="match status" value="1"/>
</dbReference>
<dbReference type="SMART" id="SM00388">
    <property type="entry name" value="HisKA"/>
    <property type="match status" value="1"/>
</dbReference>
<dbReference type="CDD" id="cd00082">
    <property type="entry name" value="HisKA"/>
    <property type="match status" value="1"/>
</dbReference>
<dbReference type="GO" id="GO:0000155">
    <property type="term" value="F:phosphorelay sensor kinase activity"/>
    <property type="evidence" value="ECO:0007669"/>
    <property type="project" value="InterPro"/>
</dbReference>
<dbReference type="InterPro" id="IPR005330">
    <property type="entry name" value="MHYT_dom"/>
</dbReference>
<dbReference type="GO" id="GO:0005886">
    <property type="term" value="C:plasma membrane"/>
    <property type="evidence" value="ECO:0007669"/>
    <property type="project" value="UniProtKB-SubCell"/>
</dbReference>
<organism evidence="12 13">
    <name type="scientific">Massilia aurea</name>
    <dbReference type="NCBI Taxonomy" id="373040"/>
    <lineage>
        <taxon>Bacteria</taxon>
        <taxon>Pseudomonadati</taxon>
        <taxon>Pseudomonadota</taxon>
        <taxon>Betaproteobacteria</taxon>
        <taxon>Burkholderiales</taxon>
        <taxon>Oxalobacteraceae</taxon>
        <taxon>Telluria group</taxon>
        <taxon>Massilia</taxon>
    </lineage>
</organism>
<feature type="transmembrane region" description="Helical" evidence="8">
    <location>
        <begin position="6"/>
        <end position="29"/>
    </location>
</feature>
<proteinExistence type="predicted"/>
<sequence>MVNGHYQPWLVAVSILVGILASYTALSLAMRVRQAQRRARYVWVAGGAMAMGSGIWAMHFVGMQAFRLPLPIGYDTTTTFVSWLLPVVASGLALWQLRYRTVRPRHLVASALLMGLAINAMHYTGMASMQMHPAITYSPWLFALSVAIAIGASALALQIGMRMQEGARSRRMLQLAASVVMGGAIAGMHYTGMAAAHFAPDSVCGAALVGVDQDYLAALVTITTVALLSITLLATIFDARLEERNQTIAASLVAAAERQKLFLLEQQARLDAENVSQMKDDFLATLSHELRTPLNAMLGWSQLLLQGGRDDAALKRGLSTIERNARAQSELIEDMLDMSRLLAGKVRIDNVPLSPPDFINAALDTTRPAALARQVTLVGDLDAGAGRILGDSGRMQQVMVNLLSNAIKFSEPGGVVTVTLRTLEDASVITVQDTGAGIPAAFLPFVFDRFRQADGSSSRRHGGLGLGLAIARQLIDLQGGALSVASAGEGQGAAFTLRMPLASGCAPAPAAAAPALGLPLTALALQGLTVLVIDDALDSLELVQAVLAPSQARILTATGAQEALHLIALHRPDLIISDIGMPVIDGFDFIRKVRALPDRLIASVPVIALTAFSRKEDEQKVLAAGFDEFLAKPLVPAALLQTVAAVNARRTPLPV</sequence>
<protein>
    <recommendedName>
        <fullName evidence="3">histidine kinase</fullName>
        <ecNumber evidence="3">2.7.13.3</ecNumber>
    </recommendedName>
</protein>
<feature type="domain" description="Histidine kinase" evidence="9">
    <location>
        <begin position="285"/>
        <end position="503"/>
    </location>
</feature>
<dbReference type="PROSITE" id="PS50924">
    <property type="entry name" value="MHYT"/>
    <property type="match status" value="1"/>
</dbReference>
<evidence type="ECO:0000313" key="12">
    <source>
        <dbReference type="EMBL" id="MBB6133011.1"/>
    </source>
</evidence>
<dbReference type="InterPro" id="IPR004358">
    <property type="entry name" value="Sig_transdc_His_kin-like_C"/>
</dbReference>
<dbReference type="SUPFAM" id="SSF55874">
    <property type="entry name" value="ATPase domain of HSP90 chaperone/DNA topoisomerase II/histidine kinase"/>
    <property type="match status" value="1"/>
</dbReference>
<evidence type="ECO:0000256" key="3">
    <source>
        <dbReference type="ARBA" id="ARBA00012438"/>
    </source>
</evidence>
<dbReference type="InterPro" id="IPR003661">
    <property type="entry name" value="HisK_dim/P_dom"/>
</dbReference>
<dbReference type="Pfam" id="PF00072">
    <property type="entry name" value="Response_reg"/>
    <property type="match status" value="1"/>
</dbReference>
<dbReference type="InterPro" id="IPR003594">
    <property type="entry name" value="HATPase_dom"/>
</dbReference>